<keyword evidence="3" id="KW-1185">Reference proteome</keyword>
<dbReference type="PANTHER" id="PTHR28594">
    <property type="entry name" value="ATR-INTERACTING PROTEIN"/>
    <property type="match status" value="1"/>
</dbReference>
<evidence type="ECO:0000256" key="1">
    <source>
        <dbReference type="SAM" id="Coils"/>
    </source>
</evidence>
<feature type="region of interest" description="Disordered" evidence="2">
    <location>
        <begin position="1"/>
        <end position="57"/>
    </location>
</feature>
<gene>
    <name evidence="4" type="primary">ATRIP</name>
</gene>
<dbReference type="GO" id="GO:0000077">
    <property type="term" value="P:DNA damage checkpoint signaling"/>
    <property type="evidence" value="ECO:0007669"/>
    <property type="project" value="InterPro"/>
</dbReference>
<dbReference type="PANTHER" id="PTHR28594:SF1">
    <property type="entry name" value="ATR-INTERACTING PROTEIN"/>
    <property type="match status" value="1"/>
</dbReference>
<evidence type="ECO:0000256" key="2">
    <source>
        <dbReference type="SAM" id="MobiDB-lite"/>
    </source>
</evidence>
<protein>
    <submittedName>
        <fullName evidence="4">ATR-interacting protein isoform X3</fullName>
    </submittedName>
</protein>
<accession>A0A2U3VV10</accession>
<dbReference type="RefSeq" id="XP_004399249.1">
    <property type="nucleotide sequence ID" value="XM_004399192.1"/>
</dbReference>
<dbReference type="GO" id="GO:0006281">
    <property type="term" value="P:DNA repair"/>
    <property type="evidence" value="ECO:0007669"/>
    <property type="project" value="TreeGrafter"/>
</dbReference>
<reference evidence="4" key="1">
    <citation type="submission" date="2025-08" db="UniProtKB">
        <authorList>
            <consortium name="RefSeq"/>
        </authorList>
    </citation>
    <scope>IDENTIFICATION</scope>
</reference>
<keyword evidence="1" id="KW-0175">Coiled coil</keyword>
<dbReference type="AlphaFoldDB" id="A0A2U3VV10"/>
<feature type="coiled-coil region" evidence="1">
    <location>
        <begin position="113"/>
        <end position="140"/>
    </location>
</feature>
<dbReference type="Proteomes" id="UP000245340">
    <property type="component" value="Unplaced"/>
</dbReference>
<feature type="region of interest" description="Disordered" evidence="2">
    <location>
        <begin position="207"/>
        <end position="295"/>
    </location>
</feature>
<dbReference type="GeneID" id="101371778"/>
<sequence length="763" mass="82624">MAGAPAPGSRRRSGLPAPSPGPPPSIGHPPSKRARGFPAAAVPDPEDPFGAHGDFTADDLEELDTLASQALSQCPAAARDVSNVHKVPRLDGMSKTPAGKNREFVPVKDNFELEVLQAQYKELKEKMKAMEEEVLIKNGEIKILRDSLHQTESILEEQRRSHFLLEQEKTQALGDKEKEFSKKLQSLQSELQFKDAEMNELRTKLQSSERANKLAAPSIPHISPRKSPSVAIKPEACSLQSGKPSFPTKESFSANMSLPHPFQTEPGYKSLVGREENKSHSLGGDPIKQEESHQSPIDSWMQRSNTQGSILINLLLKQPLIPGSSLGLCHLLSSCSEAPTSTLLQPPGFGSTLTGISSLRTTGSCDGSFPLSALREAQNLALTGLNLVARDEGSCDGDPAEGGRRAFPLCQLPGAVHLLPLVQFFVSLHCQALQDLAAAKRSGAPGDSPTSSSCVSSGGEASLEDSLCSLESFSVASLSVLQHLVCHSGAVVHLLLSDAGADSAAREGDQNLVHRQDHGDVSSAPRGLASDQGQHPLLKMLLHLLTFSSSATGHLQASVLSQCLKILVKLAENASFDFLPRFQCVFRVLPQCLSPESPLPSVLLTVELLSLLADHEKLVPQLCSRSEGCLLLLLYMYITSRPDKVASDTQWLQLEQEGVRALTVMLHRQWLTVRRAGGPPRTDRQKRTVRCLRDTVLLLHGLSQKDKLFTVHCVEVLHQYDQVMPGVSMLIRGLPDVADCEEAALDDLCATETDVDDPEMDCS</sequence>
<evidence type="ECO:0000313" key="3">
    <source>
        <dbReference type="Proteomes" id="UP000245340"/>
    </source>
</evidence>
<feature type="compositionally biased region" description="Polar residues" evidence="2">
    <location>
        <begin position="238"/>
        <end position="256"/>
    </location>
</feature>
<dbReference type="InterPro" id="IPR033349">
    <property type="entry name" value="ATRIP"/>
</dbReference>
<dbReference type="CTD" id="84126"/>
<proteinExistence type="predicted"/>
<name>A0A2U3VV10_ODORO</name>
<organism evidence="3 4">
    <name type="scientific">Odobenus rosmarus divergens</name>
    <name type="common">Pacific walrus</name>
    <dbReference type="NCBI Taxonomy" id="9708"/>
    <lineage>
        <taxon>Eukaryota</taxon>
        <taxon>Metazoa</taxon>
        <taxon>Chordata</taxon>
        <taxon>Craniata</taxon>
        <taxon>Vertebrata</taxon>
        <taxon>Euteleostomi</taxon>
        <taxon>Mammalia</taxon>
        <taxon>Eutheria</taxon>
        <taxon>Laurasiatheria</taxon>
        <taxon>Carnivora</taxon>
        <taxon>Caniformia</taxon>
        <taxon>Pinnipedia</taxon>
        <taxon>Odobenidae</taxon>
        <taxon>Odobenus</taxon>
    </lineage>
</organism>
<evidence type="ECO:0000313" key="4">
    <source>
        <dbReference type="RefSeq" id="XP_004399249.1"/>
    </source>
</evidence>
<feature type="compositionally biased region" description="Pro residues" evidence="2">
    <location>
        <begin position="17"/>
        <end position="27"/>
    </location>
</feature>